<evidence type="ECO:0000313" key="1">
    <source>
        <dbReference type="EMBL" id="GFZ26254.1"/>
    </source>
</evidence>
<dbReference type="Gene3D" id="2.10.260.10">
    <property type="match status" value="1"/>
</dbReference>
<name>A0A916QFB5_9LACO</name>
<dbReference type="NCBIfam" id="NF047400">
    <property type="entry name" value="MazE_PemI_antitoxin"/>
    <property type="match status" value="1"/>
</dbReference>
<dbReference type="EMBL" id="BMAY01000001">
    <property type="protein sequence ID" value="GFZ26254.1"/>
    <property type="molecule type" value="Genomic_DNA"/>
</dbReference>
<sequence>MVIKKESDLMSTVKARIQGNALVVTIPKFSKVKAGTEYNFNISKNGTLTFTPTKEEPTSLKDLLKDWHGEYSLPEDLEDWQDSKPVGEEIW</sequence>
<comment type="caution">
    <text evidence="1">The sequence shown here is derived from an EMBL/GenBank/DDBJ whole genome shotgun (WGS) entry which is preliminary data.</text>
</comment>
<organism evidence="1 2">
    <name type="scientific">Lactobacillus corticis</name>
    <dbReference type="NCBI Taxonomy" id="2201249"/>
    <lineage>
        <taxon>Bacteria</taxon>
        <taxon>Bacillati</taxon>
        <taxon>Bacillota</taxon>
        <taxon>Bacilli</taxon>
        <taxon>Lactobacillales</taxon>
        <taxon>Lactobacillaceae</taxon>
        <taxon>Lactobacillus</taxon>
    </lineage>
</organism>
<dbReference type="AlphaFoldDB" id="A0A916QFB5"/>
<evidence type="ECO:0000313" key="2">
    <source>
        <dbReference type="Proteomes" id="UP000677218"/>
    </source>
</evidence>
<proteinExistence type="predicted"/>
<gene>
    <name evidence="1" type="ORF">LCB40_01340</name>
</gene>
<reference evidence="1" key="1">
    <citation type="submission" date="2020-08" db="EMBL/GenBank/DDBJ databases">
        <title>Taxonomic study for Lactobacillus species isolated from hardwood bark.</title>
        <authorList>
            <person name="Tohno M."/>
            <person name="Tanizawa Y."/>
        </authorList>
    </citation>
    <scope>NUCLEOTIDE SEQUENCE</scope>
    <source>
        <strain evidence="1">B40</strain>
    </source>
</reference>
<dbReference type="Proteomes" id="UP000677218">
    <property type="component" value="Unassembled WGS sequence"/>
</dbReference>
<evidence type="ECO:0008006" key="3">
    <source>
        <dbReference type="Google" id="ProtNLM"/>
    </source>
</evidence>
<accession>A0A916QFB5</accession>
<keyword evidence="2" id="KW-1185">Reference proteome</keyword>
<protein>
    <recommendedName>
        <fullName evidence="3">SpoVT-AbrB domain-containing protein</fullName>
    </recommendedName>
</protein>